<dbReference type="SUPFAM" id="SSF51735">
    <property type="entry name" value="NAD(P)-binding Rossmann-fold domains"/>
    <property type="match status" value="1"/>
</dbReference>
<dbReference type="Proteomes" id="UP000516764">
    <property type="component" value="Chromosome"/>
</dbReference>
<dbReference type="Gene3D" id="3.40.50.720">
    <property type="entry name" value="NAD(P)-binding Rossmann-like Domain"/>
    <property type="match status" value="1"/>
</dbReference>
<accession>A0A7L8ACG5</accession>
<name>A0A7L8ACG5_9FLAO</name>
<proteinExistence type="predicted"/>
<dbReference type="InterPro" id="IPR036291">
    <property type="entry name" value="NAD(P)-bd_dom_sf"/>
</dbReference>
<dbReference type="PANTHER" id="PTHR43238">
    <property type="entry name" value="GDP-L-FUCOSE SYNTHASE"/>
    <property type="match status" value="1"/>
</dbReference>
<keyword evidence="2" id="KW-1185">Reference proteome</keyword>
<dbReference type="EMBL" id="CP061813">
    <property type="protein sequence ID" value="QOD59680.1"/>
    <property type="molecule type" value="Genomic_DNA"/>
</dbReference>
<dbReference type="PANTHER" id="PTHR43238:SF1">
    <property type="entry name" value="GDP-L-FUCOSE SYNTHASE"/>
    <property type="match status" value="1"/>
</dbReference>
<dbReference type="Gene3D" id="3.90.25.10">
    <property type="entry name" value="UDP-galactose 4-epimerase, domain 1"/>
    <property type="match status" value="1"/>
</dbReference>
<reference evidence="1 2" key="1">
    <citation type="journal article" date="2016" name="Int. J. Syst. Evol. Microbiol.">
        <title>Polaribacter haliotis sp. nov., isolated from the gut of abalone Haliotis discus hannai.</title>
        <authorList>
            <person name="Kim Y.O."/>
            <person name="Park I.S."/>
            <person name="Park S."/>
            <person name="Nam B.H."/>
            <person name="Park J.M."/>
            <person name="Kim D.G."/>
            <person name="Yoon J.H."/>
        </authorList>
    </citation>
    <scope>NUCLEOTIDE SEQUENCE [LARGE SCALE GENOMIC DNA]</scope>
    <source>
        <strain evidence="1 2">KCTC 52418</strain>
    </source>
</reference>
<gene>
    <name evidence="1" type="ORF">H9I45_09955</name>
</gene>
<dbReference type="AlphaFoldDB" id="A0A7L8ACG5"/>
<evidence type="ECO:0000313" key="1">
    <source>
        <dbReference type="EMBL" id="QOD59680.1"/>
    </source>
</evidence>
<dbReference type="KEGG" id="phal:H9I45_09955"/>
<evidence type="ECO:0000313" key="2">
    <source>
        <dbReference type="Proteomes" id="UP000516764"/>
    </source>
</evidence>
<sequence length="70" mass="8048">MGTGNDITIKDLANLIKEVVGFKGEFVFNLDKPDGTMRKVTNVSKLEKLGWQHSIKLEKGVQMMYDWYLK</sequence>
<dbReference type="GO" id="GO:0050577">
    <property type="term" value="F:GDP-L-fucose synthase activity"/>
    <property type="evidence" value="ECO:0007669"/>
    <property type="project" value="TreeGrafter"/>
</dbReference>
<dbReference type="OrthoDB" id="9811425at2"/>
<protein>
    <recommendedName>
        <fullName evidence="3">GDP-L-fucose synthase</fullName>
    </recommendedName>
</protein>
<evidence type="ECO:0008006" key="3">
    <source>
        <dbReference type="Google" id="ProtNLM"/>
    </source>
</evidence>
<dbReference type="RefSeq" id="WP_088352354.1">
    <property type="nucleotide sequence ID" value="NZ_CP061813.1"/>
</dbReference>
<organism evidence="1 2">
    <name type="scientific">Polaribacter haliotis</name>
    <dbReference type="NCBI Taxonomy" id="1888915"/>
    <lineage>
        <taxon>Bacteria</taxon>
        <taxon>Pseudomonadati</taxon>
        <taxon>Bacteroidota</taxon>
        <taxon>Flavobacteriia</taxon>
        <taxon>Flavobacteriales</taxon>
        <taxon>Flavobacteriaceae</taxon>
    </lineage>
</organism>